<dbReference type="Proteomes" id="UP000678243">
    <property type="component" value="Unassembled WGS sequence"/>
</dbReference>
<proteinExistence type="predicted"/>
<protein>
    <submittedName>
        <fullName evidence="3">Transposase</fullName>
    </submittedName>
</protein>
<feature type="coiled-coil region" evidence="1">
    <location>
        <begin position="68"/>
        <end position="114"/>
    </location>
</feature>
<feature type="region of interest" description="Disordered" evidence="2">
    <location>
        <begin position="248"/>
        <end position="281"/>
    </location>
</feature>
<reference evidence="3 4" key="1">
    <citation type="submission" date="2021-04" db="EMBL/GenBank/DDBJ databases">
        <title>Whole genome analysis of root endophytic bacterium Microbacterium paraoxydans ku-mp colonizing RP-bio226 rice variety.</title>
        <authorList>
            <person name="Ulaganathan K."/>
            <person name="Latha B."/>
        </authorList>
    </citation>
    <scope>NUCLEOTIDE SEQUENCE [LARGE SCALE GENOMIC DNA]</scope>
    <source>
        <strain evidence="4">ku-mp</strain>
    </source>
</reference>
<comment type="caution">
    <text evidence="3">The sequence shown here is derived from an EMBL/GenBank/DDBJ whole genome shotgun (WGS) entry which is preliminary data.</text>
</comment>
<name>A0ABS5IJ91_9MICO</name>
<sequence length="281" mass="30063">MAARTFDEIAAQLYAGPLDDFVSARNALAKESGDADLAASARALRKPSVAAWVVNVFAQERAAQLGEALSLAAELREAQEDLDAAALAKLGRERRALTRRLAQAAAQLAQSRGERVTTATLDAVEQTISAAFFDPEAAAAVASGRLVRALEPNASGDDVRQAVAGEVPALAPSAPRRADELSARRARREAERRVTAAEKELAAAERAVTKQDEVLRTLRARAEELDDDIGELEAQLAQLRAEAERIAGQLPAETARQEETVAARDDAERAREEARRALDAL</sequence>
<accession>A0ABS5IJ91</accession>
<keyword evidence="4" id="KW-1185">Reference proteome</keyword>
<evidence type="ECO:0000313" key="4">
    <source>
        <dbReference type="Proteomes" id="UP000678243"/>
    </source>
</evidence>
<organism evidence="3 4">
    <name type="scientific">Microbacterium paraoxydans</name>
    <dbReference type="NCBI Taxonomy" id="199592"/>
    <lineage>
        <taxon>Bacteria</taxon>
        <taxon>Bacillati</taxon>
        <taxon>Actinomycetota</taxon>
        <taxon>Actinomycetes</taxon>
        <taxon>Micrococcales</taxon>
        <taxon>Microbacteriaceae</taxon>
        <taxon>Microbacterium</taxon>
    </lineage>
</organism>
<keyword evidence="1" id="KW-0175">Coiled coil</keyword>
<evidence type="ECO:0000256" key="1">
    <source>
        <dbReference type="SAM" id="Coils"/>
    </source>
</evidence>
<feature type="compositionally biased region" description="Basic and acidic residues" evidence="2">
    <location>
        <begin position="176"/>
        <end position="190"/>
    </location>
</feature>
<evidence type="ECO:0000313" key="3">
    <source>
        <dbReference type="EMBL" id="MBS0023033.1"/>
    </source>
</evidence>
<feature type="region of interest" description="Disordered" evidence="2">
    <location>
        <begin position="165"/>
        <end position="190"/>
    </location>
</feature>
<dbReference type="RefSeq" id="WP_211541060.1">
    <property type="nucleotide sequence ID" value="NZ_JAGTUK010000001.1"/>
</dbReference>
<feature type="compositionally biased region" description="Basic and acidic residues" evidence="2">
    <location>
        <begin position="255"/>
        <end position="281"/>
    </location>
</feature>
<gene>
    <name evidence="3" type="ORF">KE274_02795</name>
</gene>
<dbReference type="EMBL" id="JAGTUK010000001">
    <property type="protein sequence ID" value="MBS0023033.1"/>
    <property type="molecule type" value="Genomic_DNA"/>
</dbReference>
<evidence type="ECO:0000256" key="2">
    <source>
        <dbReference type="SAM" id="MobiDB-lite"/>
    </source>
</evidence>